<dbReference type="PANTHER" id="PTHR43544:SF38">
    <property type="entry name" value="C-FACTOR-RELATED"/>
    <property type="match status" value="1"/>
</dbReference>
<sequence length="225" mass="24402">MQFLLIKMYGILKQAATQSTTNHAPAQTTKRYDTCKPNSIKAAAARVTECLKGAGLNLLINNAGIVRPASMEDETPESMSEVYRTNVIGHMVVTQAFLPLLRKASRESPQKGMSCSKAAIINVSSEAGSITNLLGWEVGHSINYRCSKAALNMLTRCQSLGFAEDEILCVALHPGWLQTDMGNFEGILAPVKVDEGVKEILNTLACLSEKNNGTFVNIDGETLPW</sequence>
<dbReference type="Gene3D" id="3.40.50.720">
    <property type="entry name" value="NAD(P)-binding Rossmann-like Domain"/>
    <property type="match status" value="1"/>
</dbReference>
<evidence type="ECO:0008006" key="4">
    <source>
        <dbReference type="Google" id="ProtNLM"/>
    </source>
</evidence>
<dbReference type="Pfam" id="PF00106">
    <property type="entry name" value="adh_short"/>
    <property type="match status" value="1"/>
</dbReference>
<protein>
    <recommendedName>
        <fullName evidence="4">C-factor</fullName>
    </recommendedName>
</protein>
<dbReference type="AlphaFoldDB" id="A0AA35PEC0"/>
<dbReference type="PRINTS" id="PR00081">
    <property type="entry name" value="GDHRDH"/>
</dbReference>
<dbReference type="GO" id="GO:0016491">
    <property type="term" value="F:oxidoreductase activity"/>
    <property type="evidence" value="ECO:0007669"/>
    <property type="project" value="TreeGrafter"/>
</dbReference>
<accession>A0AA35PEC0</accession>
<comment type="similarity">
    <text evidence="1">Belongs to the short-chain dehydrogenases/reductases (SDR) family.</text>
</comment>
<dbReference type="PANTHER" id="PTHR43544">
    <property type="entry name" value="SHORT-CHAIN DEHYDROGENASE/REDUCTASE"/>
    <property type="match status" value="1"/>
</dbReference>
<evidence type="ECO:0000313" key="3">
    <source>
        <dbReference type="Proteomes" id="UP001178461"/>
    </source>
</evidence>
<keyword evidence="3" id="KW-1185">Reference proteome</keyword>
<name>A0AA35PEC0_9SAUR</name>
<reference evidence="2" key="1">
    <citation type="submission" date="2022-12" db="EMBL/GenBank/DDBJ databases">
        <authorList>
            <person name="Alioto T."/>
            <person name="Alioto T."/>
            <person name="Gomez Garrido J."/>
        </authorList>
    </citation>
    <scope>NUCLEOTIDE SEQUENCE</scope>
</reference>
<dbReference type="SUPFAM" id="SSF51735">
    <property type="entry name" value="NAD(P)-binding Rossmann-fold domains"/>
    <property type="match status" value="1"/>
</dbReference>
<evidence type="ECO:0000256" key="1">
    <source>
        <dbReference type="RuleBase" id="RU000363"/>
    </source>
</evidence>
<evidence type="ECO:0000313" key="2">
    <source>
        <dbReference type="EMBL" id="CAI5782228.1"/>
    </source>
</evidence>
<dbReference type="PRINTS" id="PR00080">
    <property type="entry name" value="SDRFAMILY"/>
</dbReference>
<dbReference type="InterPro" id="IPR036291">
    <property type="entry name" value="NAD(P)-bd_dom_sf"/>
</dbReference>
<dbReference type="GO" id="GO:0005737">
    <property type="term" value="C:cytoplasm"/>
    <property type="evidence" value="ECO:0007669"/>
    <property type="project" value="TreeGrafter"/>
</dbReference>
<dbReference type="EMBL" id="OX395133">
    <property type="protein sequence ID" value="CAI5782228.1"/>
    <property type="molecule type" value="Genomic_DNA"/>
</dbReference>
<gene>
    <name evidence="2" type="ORF">PODLI_1B029218</name>
</gene>
<dbReference type="CDD" id="cd05325">
    <property type="entry name" value="carb_red_sniffer_like_SDR_c"/>
    <property type="match status" value="1"/>
</dbReference>
<proteinExistence type="inferred from homology"/>
<dbReference type="InterPro" id="IPR002347">
    <property type="entry name" value="SDR_fam"/>
</dbReference>
<dbReference type="Proteomes" id="UP001178461">
    <property type="component" value="Chromosome 8"/>
</dbReference>
<dbReference type="InterPro" id="IPR051468">
    <property type="entry name" value="Fungal_SecMetab_SDRs"/>
</dbReference>
<organism evidence="2 3">
    <name type="scientific">Podarcis lilfordi</name>
    <name type="common">Lilford's wall lizard</name>
    <dbReference type="NCBI Taxonomy" id="74358"/>
    <lineage>
        <taxon>Eukaryota</taxon>
        <taxon>Metazoa</taxon>
        <taxon>Chordata</taxon>
        <taxon>Craniata</taxon>
        <taxon>Vertebrata</taxon>
        <taxon>Euteleostomi</taxon>
        <taxon>Lepidosauria</taxon>
        <taxon>Squamata</taxon>
        <taxon>Bifurcata</taxon>
        <taxon>Unidentata</taxon>
        <taxon>Episquamata</taxon>
        <taxon>Laterata</taxon>
        <taxon>Lacertibaenia</taxon>
        <taxon>Lacertidae</taxon>
        <taxon>Podarcis</taxon>
    </lineage>
</organism>